<dbReference type="NCBIfam" id="TIGR01733">
    <property type="entry name" value="AA-adenyl-dom"/>
    <property type="match status" value="1"/>
</dbReference>
<dbReference type="InterPro" id="IPR045851">
    <property type="entry name" value="AMP-bd_C_sf"/>
</dbReference>
<dbReference type="Pfam" id="PF00501">
    <property type="entry name" value="AMP-binding"/>
    <property type="match status" value="1"/>
</dbReference>
<reference evidence="2" key="1">
    <citation type="journal article" date="2014" name="Front. Microbiol.">
        <title>High frequency of phylogenetically diverse reductive dehalogenase-homologous genes in deep subseafloor sedimentary metagenomes.</title>
        <authorList>
            <person name="Kawai M."/>
            <person name="Futagami T."/>
            <person name="Toyoda A."/>
            <person name="Takaki Y."/>
            <person name="Nishi S."/>
            <person name="Hori S."/>
            <person name="Arai W."/>
            <person name="Tsubouchi T."/>
            <person name="Morono Y."/>
            <person name="Uchiyama I."/>
            <person name="Ito T."/>
            <person name="Fujiyama A."/>
            <person name="Inagaki F."/>
            <person name="Takami H."/>
        </authorList>
    </citation>
    <scope>NUCLEOTIDE SEQUENCE</scope>
    <source>
        <strain evidence="2">Expedition CK06-06</strain>
    </source>
</reference>
<dbReference type="GO" id="GO:0031177">
    <property type="term" value="F:phosphopantetheine binding"/>
    <property type="evidence" value="ECO:0007669"/>
    <property type="project" value="TreeGrafter"/>
</dbReference>
<dbReference type="GO" id="GO:0043041">
    <property type="term" value="P:amino acid activation for nonribosomal peptide biosynthetic process"/>
    <property type="evidence" value="ECO:0007669"/>
    <property type="project" value="TreeGrafter"/>
</dbReference>
<dbReference type="PANTHER" id="PTHR45527:SF1">
    <property type="entry name" value="FATTY ACID SYNTHASE"/>
    <property type="match status" value="1"/>
</dbReference>
<dbReference type="GO" id="GO:0005737">
    <property type="term" value="C:cytoplasm"/>
    <property type="evidence" value="ECO:0007669"/>
    <property type="project" value="TreeGrafter"/>
</dbReference>
<gene>
    <name evidence="2" type="ORF">S01H1_07525</name>
</gene>
<dbReference type="InterPro" id="IPR042099">
    <property type="entry name" value="ANL_N_sf"/>
</dbReference>
<comment type="caution">
    <text evidence="2">The sequence shown here is derived from an EMBL/GenBank/DDBJ whole genome shotgun (WGS) entry which is preliminary data.</text>
</comment>
<proteinExistence type="predicted"/>
<dbReference type="InterPro" id="IPR010071">
    <property type="entry name" value="AA_adenyl_dom"/>
</dbReference>
<evidence type="ECO:0000259" key="1">
    <source>
        <dbReference type="Pfam" id="PF00501"/>
    </source>
</evidence>
<dbReference type="EMBL" id="BARS01003875">
    <property type="protein sequence ID" value="GAF69479.1"/>
    <property type="molecule type" value="Genomic_DNA"/>
</dbReference>
<dbReference type="InterPro" id="IPR020845">
    <property type="entry name" value="AMP-binding_CS"/>
</dbReference>
<protein>
    <recommendedName>
        <fullName evidence="1">AMP-dependent synthetase/ligase domain-containing protein</fullName>
    </recommendedName>
</protein>
<feature type="non-terminal residue" evidence="2">
    <location>
        <position position="467"/>
    </location>
</feature>
<organism evidence="2">
    <name type="scientific">marine sediment metagenome</name>
    <dbReference type="NCBI Taxonomy" id="412755"/>
    <lineage>
        <taxon>unclassified sequences</taxon>
        <taxon>metagenomes</taxon>
        <taxon>ecological metagenomes</taxon>
    </lineage>
</organism>
<dbReference type="GO" id="GO:0044550">
    <property type="term" value="P:secondary metabolite biosynthetic process"/>
    <property type="evidence" value="ECO:0007669"/>
    <property type="project" value="TreeGrafter"/>
</dbReference>
<evidence type="ECO:0000313" key="2">
    <source>
        <dbReference type="EMBL" id="GAF69479.1"/>
    </source>
</evidence>
<feature type="domain" description="AMP-dependent synthetase/ligase" evidence="1">
    <location>
        <begin position="2"/>
        <end position="335"/>
    </location>
</feature>
<dbReference type="SUPFAM" id="SSF56801">
    <property type="entry name" value="Acetyl-CoA synthetase-like"/>
    <property type="match status" value="1"/>
</dbReference>
<dbReference type="PANTHER" id="PTHR45527">
    <property type="entry name" value="NONRIBOSOMAL PEPTIDE SYNTHETASE"/>
    <property type="match status" value="1"/>
</dbReference>
<dbReference type="Gene3D" id="3.40.50.12780">
    <property type="entry name" value="N-terminal domain of ligase-like"/>
    <property type="match status" value="1"/>
</dbReference>
<dbReference type="PROSITE" id="PS00455">
    <property type="entry name" value="AMP_BINDING"/>
    <property type="match status" value="1"/>
</dbReference>
<dbReference type="PRINTS" id="PR00154">
    <property type="entry name" value="AMPBINDING"/>
</dbReference>
<dbReference type="AlphaFoldDB" id="X0RKZ6"/>
<dbReference type="InterPro" id="IPR000873">
    <property type="entry name" value="AMP-dep_synth/lig_dom"/>
</dbReference>
<name>X0RKZ6_9ZZZZ</name>
<dbReference type="CDD" id="cd05930">
    <property type="entry name" value="A_NRPS"/>
    <property type="match status" value="1"/>
</dbReference>
<sequence>RHDRVAICHGRTAQYVVAILATLKVDAIYVPIYNKAPRSRCQELLEDCQPKAIICDSRTRAKITKGVQAIDSRPVIALLSPDGEQPESTGEEERTLRLITQAEVDANSAQRPLARNIDTDPAYILYTSGSTGVPKGVVISHLNITNYINWAVGYFHIDATDQILGTAPFHFDMSTFDVYAAQKAGAALCIAAEEDTMFPAQLVRIIEEREITIWKGVASILAQMAASRVLAADRMRSLQKVIFAGESFPTKHLIEWMTTYPDVEFYNGYGPTETTGLSACFHVADIPESVSASVPIGSACGNSGLLLMNDDGEPVAVGEVGQVWIRGSGVSAGYWNDPKKTEALFVPDPLAPVGGAKAFKTGDLGYVGVDGNIHLTGRNDDQVKYQGYRIGLSEIVRNLVSLPEVRDGAVLLLHNARENREVLVAFSELEPNSDGSSLRPSLRRKLPDYMIPRQFLTVPKVPRTDRG</sequence>
<accession>X0RKZ6</accession>
<dbReference type="InterPro" id="IPR020459">
    <property type="entry name" value="AMP-binding"/>
</dbReference>
<feature type="non-terminal residue" evidence="2">
    <location>
        <position position="1"/>
    </location>
</feature>
<dbReference type="Gene3D" id="3.30.300.30">
    <property type="match status" value="1"/>
</dbReference>